<evidence type="ECO:0000313" key="2">
    <source>
        <dbReference type="Proteomes" id="UP000762676"/>
    </source>
</evidence>
<organism evidence="1 2">
    <name type="scientific">Elysia marginata</name>
    <dbReference type="NCBI Taxonomy" id="1093978"/>
    <lineage>
        <taxon>Eukaryota</taxon>
        <taxon>Metazoa</taxon>
        <taxon>Spiralia</taxon>
        <taxon>Lophotrochozoa</taxon>
        <taxon>Mollusca</taxon>
        <taxon>Gastropoda</taxon>
        <taxon>Heterobranchia</taxon>
        <taxon>Euthyneura</taxon>
        <taxon>Panpulmonata</taxon>
        <taxon>Sacoglossa</taxon>
        <taxon>Placobranchoidea</taxon>
        <taxon>Plakobranchidae</taxon>
        <taxon>Elysia</taxon>
    </lineage>
</organism>
<dbReference type="InterPro" id="IPR027417">
    <property type="entry name" value="P-loop_NTPase"/>
</dbReference>
<name>A0AAV4IJ04_9GAST</name>
<comment type="caution">
    <text evidence="1">The sequence shown here is derived from an EMBL/GenBank/DDBJ whole genome shotgun (WGS) entry which is preliminary data.</text>
</comment>
<evidence type="ECO:0000313" key="1">
    <source>
        <dbReference type="EMBL" id="GFS09715.1"/>
    </source>
</evidence>
<gene>
    <name evidence="1" type="ORF">ElyMa_001304700</name>
</gene>
<dbReference type="Pfam" id="PF00612">
    <property type="entry name" value="IQ"/>
    <property type="match status" value="1"/>
</dbReference>
<dbReference type="Proteomes" id="UP000762676">
    <property type="component" value="Unassembled WGS sequence"/>
</dbReference>
<dbReference type="EMBL" id="BMAT01002597">
    <property type="protein sequence ID" value="GFS09715.1"/>
    <property type="molecule type" value="Genomic_DNA"/>
</dbReference>
<feature type="non-terminal residue" evidence="1">
    <location>
        <position position="62"/>
    </location>
</feature>
<dbReference type="SUPFAM" id="SSF52540">
    <property type="entry name" value="P-loop containing nucleoside triphosphate hydrolases"/>
    <property type="match status" value="1"/>
</dbReference>
<reference evidence="1 2" key="1">
    <citation type="journal article" date="2021" name="Elife">
        <title>Chloroplast acquisition without the gene transfer in kleptoplastic sea slugs, Plakobranchus ocellatus.</title>
        <authorList>
            <person name="Maeda T."/>
            <person name="Takahashi S."/>
            <person name="Yoshida T."/>
            <person name="Shimamura S."/>
            <person name="Takaki Y."/>
            <person name="Nagai Y."/>
            <person name="Toyoda A."/>
            <person name="Suzuki Y."/>
            <person name="Arimoto A."/>
            <person name="Ishii H."/>
            <person name="Satoh N."/>
            <person name="Nishiyama T."/>
            <person name="Hasebe M."/>
            <person name="Maruyama T."/>
            <person name="Minagawa J."/>
            <person name="Obokata J."/>
            <person name="Shigenobu S."/>
        </authorList>
    </citation>
    <scope>NUCLEOTIDE SEQUENCE [LARGE SCALE GENOMIC DNA]</scope>
</reference>
<proteinExistence type="predicted"/>
<dbReference type="PROSITE" id="PS50096">
    <property type="entry name" value="IQ"/>
    <property type="match status" value="1"/>
</dbReference>
<dbReference type="InterPro" id="IPR000048">
    <property type="entry name" value="IQ_motif_EF-hand-BS"/>
</dbReference>
<sequence length="62" mass="7564">MQDLATLIRAQWLGFKHRTHYKKMKASQVVISKRFRGYYAKKQYQRTKHSTLVIQCYTRGWK</sequence>
<protein>
    <submittedName>
        <fullName evidence="1">Unconventional myosin-Ib</fullName>
    </submittedName>
</protein>
<dbReference type="AlphaFoldDB" id="A0AAV4IJ04"/>
<accession>A0AAV4IJ04</accession>
<dbReference type="Gene3D" id="1.20.5.190">
    <property type="match status" value="1"/>
</dbReference>
<keyword evidence="2" id="KW-1185">Reference proteome</keyword>
<dbReference type="SMART" id="SM00015">
    <property type="entry name" value="IQ"/>
    <property type="match status" value="2"/>
</dbReference>